<reference evidence="3" key="1">
    <citation type="submission" date="2020-03" db="EMBL/GenBank/DDBJ databases">
        <title>Castanea mollissima Vanexum genome sequencing.</title>
        <authorList>
            <person name="Staton M."/>
        </authorList>
    </citation>
    <scope>NUCLEOTIDE SEQUENCE</scope>
    <source>
        <tissue evidence="3">Leaf</tissue>
    </source>
</reference>
<feature type="region of interest" description="Disordered" evidence="1">
    <location>
        <begin position="85"/>
        <end position="143"/>
    </location>
</feature>
<feature type="compositionally biased region" description="Basic and acidic residues" evidence="1">
    <location>
        <begin position="98"/>
        <end position="137"/>
    </location>
</feature>
<dbReference type="Proteomes" id="UP000737018">
    <property type="component" value="Unassembled WGS sequence"/>
</dbReference>
<dbReference type="EMBL" id="JRKL02003618">
    <property type="protein sequence ID" value="KAF3954687.1"/>
    <property type="molecule type" value="Genomic_DNA"/>
</dbReference>
<feature type="signal peptide" evidence="2">
    <location>
        <begin position="1"/>
        <end position="30"/>
    </location>
</feature>
<name>A0A8J4VE16_9ROSI</name>
<dbReference type="AlphaFoldDB" id="A0A8J4VE16"/>
<feature type="chain" id="PRO_5035316375" evidence="2">
    <location>
        <begin position="31"/>
        <end position="143"/>
    </location>
</feature>
<comment type="caution">
    <text evidence="3">The sequence shown here is derived from an EMBL/GenBank/DDBJ whole genome shotgun (WGS) entry which is preliminary data.</text>
</comment>
<gene>
    <name evidence="3" type="ORF">CMV_020000</name>
</gene>
<keyword evidence="2" id="KW-0732">Signal</keyword>
<evidence type="ECO:0000313" key="3">
    <source>
        <dbReference type="EMBL" id="KAF3954687.1"/>
    </source>
</evidence>
<evidence type="ECO:0000313" key="4">
    <source>
        <dbReference type="Proteomes" id="UP000737018"/>
    </source>
</evidence>
<evidence type="ECO:0000256" key="1">
    <source>
        <dbReference type="SAM" id="MobiDB-lite"/>
    </source>
</evidence>
<sequence length="143" mass="16044">MCRQSPPSLSHLISLHLLVSWLTITRFLAAKSLPMVCAISQQESKVLGDGPNNLIDPNSNNDLKVGDEGCGCRWRALEHEAARSAARSAARTGEIGGEDWKVRRRDRDRQGGADRGEIEIKIGRDRDRDRRDRDRQGRFLGLI</sequence>
<accession>A0A8J4VE16</accession>
<evidence type="ECO:0000256" key="2">
    <source>
        <dbReference type="SAM" id="SignalP"/>
    </source>
</evidence>
<organism evidence="3 4">
    <name type="scientific">Castanea mollissima</name>
    <name type="common">Chinese chestnut</name>
    <dbReference type="NCBI Taxonomy" id="60419"/>
    <lineage>
        <taxon>Eukaryota</taxon>
        <taxon>Viridiplantae</taxon>
        <taxon>Streptophyta</taxon>
        <taxon>Embryophyta</taxon>
        <taxon>Tracheophyta</taxon>
        <taxon>Spermatophyta</taxon>
        <taxon>Magnoliopsida</taxon>
        <taxon>eudicotyledons</taxon>
        <taxon>Gunneridae</taxon>
        <taxon>Pentapetalae</taxon>
        <taxon>rosids</taxon>
        <taxon>fabids</taxon>
        <taxon>Fagales</taxon>
        <taxon>Fagaceae</taxon>
        <taxon>Castanea</taxon>
    </lineage>
</organism>
<keyword evidence="4" id="KW-1185">Reference proteome</keyword>
<proteinExistence type="predicted"/>
<protein>
    <submittedName>
        <fullName evidence="3">Uncharacterized protein</fullName>
    </submittedName>
</protein>